<evidence type="ECO:0000256" key="6">
    <source>
        <dbReference type="ARBA" id="ARBA00022884"/>
    </source>
</evidence>
<evidence type="ECO:0000259" key="12">
    <source>
        <dbReference type="Pfam" id="PF24626"/>
    </source>
</evidence>
<evidence type="ECO:0000313" key="13">
    <source>
        <dbReference type="EMBL" id="GJT28275.1"/>
    </source>
</evidence>
<evidence type="ECO:0000256" key="2">
    <source>
        <dbReference type="ARBA" id="ARBA00022695"/>
    </source>
</evidence>
<dbReference type="InterPro" id="IPR036397">
    <property type="entry name" value="RNaseH_sf"/>
</dbReference>
<keyword evidence="8 13" id="KW-0695">RNA-directed DNA polymerase</keyword>
<dbReference type="CDD" id="cd00303">
    <property type="entry name" value="retropepsin_like"/>
    <property type="match status" value="1"/>
</dbReference>
<dbReference type="Proteomes" id="UP001151760">
    <property type="component" value="Unassembled WGS sequence"/>
</dbReference>
<dbReference type="InterPro" id="IPR043128">
    <property type="entry name" value="Rev_trsase/Diguanyl_cyclase"/>
</dbReference>
<organism evidence="13 14">
    <name type="scientific">Tanacetum coccineum</name>
    <dbReference type="NCBI Taxonomy" id="301880"/>
    <lineage>
        <taxon>Eukaryota</taxon>
        <taxon>Viridiplantae</taxon>
        <taxon>Streptophyta</taxon>
        <taxon>Embryophyta</taxon>
        <taxon>Tracheophyta</taxon>
        <taxon>Spermatophyta</taxon>
        <taxon>Magnoliopsida</taxon>
        <taxon>eudicotyledons</taxon>
        <taxon>Gunneridae</taxon>
        <taxon>Pentapetalae</taxon>
        <taxon>asterids</taxon>
        <taxon>campanulids</taxon>
        <taxon>Asterales</taxon>
        <taxon>Asteraceae</taxon>
        <taxon>Asteroideae</taxon>
        <taxon>Anthemideae</taxon>
        <taxon>Anthemidinae</taxon>
        <taxon>Tanacetum</taxon>
    </lineage>
</organism>
<dbReference type="InterPro" id="IPR050951">
    <property type="entry name" value="Retrovirus_Pol_polyprotein"/>
</dbReference>
<keyword evidence="14" id="KW-1185">Reference proteome</keyword>
<feature type="domain" description="Reverse transcriptase/retrotransposon-derived protein RNase H-like" evidence="11">
    <location>
        <begin position="14"/>
        <end position="98"/>
    </location>
</feature>
<feature type="domain" description="Reverse transcriptase" evidence="10">
    <location>
        <begin position="539"/>
        <end position="619"/>
    </location>
</feature>
<keyword evidence="5" id="KW-0460">Magnesium</keyword>
<feature type="domain" description="Tf2-1-like SH3-like" evidence="12">
    <location>
        <begin position="274"/>
        <end position="335"/>
    </location>
</feature>
<dbReference type="InterPro" id="IPR056924">
    <property type="entry name" value="SH3_Tf2-1"/>
</dbReference>
<evidence type="ECO:0000256" key="7">
    <source>
        <dbReference type="ARBA" id="ARBA00022908"/>
    </source>
</evidence>
<dbReference type="Gene3D" id="3.30.70.270">
    <property type="match status" value="3"/>
</dbReference>
<dbReference type="EMBL" id="BQNB010014446">
    <property type="protein sequence ID" value="GJT28275.1"/>
    <property type="molecule type" value="Genomic_DNA"/>
</dbReference>
<comment type="caution">
    <text evidence="13">The sequence shown here is derived from an EMBL/GenBank/DDBJ whole genome shotgun (WGS) entry which is preliminary data.</text>
</comment>
<dbReference type="InterPro" id="IPR012337">
    <property type="entry name" value="RNaseH-like_sf"/>
</dbReference>
<dbReference type="Gene3D" id="3.30.420.10">
    <property type="entry name" value="Ribonuclease H-like superfamily/Ribonuclease H"/>
    <property type="match status" value="1"/>
</dbReference>
<dbReference type="GO" id="GO:0003964">
    <property type="term" value="F:RNA-directed DNA polymerase activity"/>
    <property type="evidence" value="ECO:0007669"/>
    <property type="project" value="UniProtKB-KW"/>
</dbReference>
<keyword evidence="4" id="KW-0255">Endonuclease</keyword>
<gene>
    <name evidence="13" type="ORF">Tco_0908550</name>
</gene>
<dbReference type="Gene3D" id="3.10.10.10">
    <property type="entry name" value="HIV Type 1 Reverse Transcriptase, subunit A, domain 1"/>
    <property type="match status" value="1"/>
</dbReference>
<feature type="domain" description="Reverse transcriptase/retrotransposon-derived protein RNase H-like" evidence="11">
    <location>
        <begin position="722"/>
        <end position="793"/>
    </location>
</feature>
<protein>
    <submittedName>
        <fullName evidence="13">Reverse transcriptase domain-containing protein</fullName>
    </submittedName>
</protein>
<dbReference type="SUPFAM" id="SSF56672">
    <property type="entry name" value="DNA/RNA polymerases"/>
    <property type="match status" value="2"/>
</dbReference>
<keyword evidence="9" id="KW-0511">Multifunctional enzyme</keyword>
<evidence type="ECO:0000256" key="5">
    <source>
        <dbReference type="ARBA" id="ARBA00022842"/>
    </source>
</evidence>
<evidence type="ECO:0000256" key="9">
    <source>
        <dbReference type="ARBA" id="ARBA00023268"/>
    </source>
</evidence>
<keyword evidence="4" id="KW-0378">Hydrolase</keyword>
<keyword evidence="1" id="KW-0808">Transferase</keyword>
<dbReference type="InterPro" id="IPR043502">
    <property type="entry name" value="DNA/RNA_pol_sf"/>
</dbReference>
<dbReference type="CDD" id="cd01647">
    <property type="entry name" value="RT_LTR"/>
    <property type="match status" value="1"/>
</dbReference>
<dbReference type="Pfam" id="PF08284">
    <property type="entry name" value="RVP_2"/>
    <property type="match status" value="1"/>
</dbReference>
<dbReference type="InterPro" id="IPR021109">
    <property type="entry name" value="Peptidase_aspartic_dom_sf"/>
</dbReference>
<evidence type="ECO:0000313" key="14">
    <source>
        <dbReference type="Proteomes" id="UP001151760"/>
    </source>
</evidence>
<reference evidence="13" key="1">
    <citation type="journal article" date="2022" name="Int. J. Mol. Sci.">
        <title>Draft Genome of Tanacetum Coccineum: Genomic Comparison of Closely Related Tanacetum-Family Plants.</title>
        <authorList>
            <person name="Yamashiro T."/>
            <person name="Shiraishi A."/>
            <person name="Nakayama K."/>
            <person name="Satake H."/>
        </authorList>
    </citation>
    <scope>NUCLEOTIDE SEQUENCE</scope>
</reference>
<keyword evidence="7" id="KW-0229">DNA integration</keyword>
<evidence type="ECO:0000256" key="8">
    <source>
        <dbReference type="ARBA" id="ARBA00022918"/>
    </source>
</evidence>
<name>A0ABQ5CMI5_9ASTR</name>
<dbReference type="PANTHER" id="PTHR37984">
    <property type="entry name" value="PROTEIN CBG26694"/>
    <property type="match status" value="1"/>
</dbReference>
<evidence type="ECO:0000256" key="4">
    <source>
        <dbReference type="ARBA" id="ARBA00022759"/>
    </source>
</evidence>
<dbReference type="PROSITE" id="PS00141">
    <property type="entry name" value="ASP_PROTEASE"/>
    <property type="match status" value="1"/>
</dbReference>
<dbReference type="SUPFAM" id="SSF50630">
    <property type="entry name" value="Acid proteases"/>
    <property type="match status" value="1"/>
</dbReference>
<evidence type="ECO:0000259" key="10">
    <source>
        <dbReference type="Pfam" id="PF00078"/>
    </source>
</evidence>
<accession>A0ABQ5CMI5</accession>
<dbReference type="Pfam" id="PF24626">
    <property type="entry name" value="SH3_Tf2-1"/>
    <property type="match status" value="1"/>
</dbReference>
<proteinExistence type="predicted"/>
<dbReference type="Pfam" id="PF00078">
    <property type="entry name" value="RVT_1"/>
    <property type="match status" value="1"/>
</dbReference>
<evidence type="ECO:0000259" key="11">
    <source>
        <dbReference type="Pfam" id="PF17919"/>
    </source>
</evidence>
<keyword evidence="3" id="KW-0540">Nuclease</keyword>
<dbReference type="InterPro" id="IPR000477">
    <property type="entry name" value="RT_dom"/>
</dbReference>
<evidence type="ECO:0000256" key="1">
    <source>
        <dbReference type="ARBA" id="ARBA00022679"/>
    </source>
</evidence>
<dbReference type="InterPro" id="IPR001969">
    <property type="entry name" value="Aspartic_peptidase_AS"/>
</dbReference>
<dbReference type="PANTHER" id="PTHR37984:SF5">
    <property type="entry name" value="PROTEIN NYNRIN-LIKE"/>
    <property type="match status" value="1"/>
</dbReference>
<dbReference type="Pfam" id="PF17919">
    <property type="entry name" value="RT_RNaseH_2"/>
    <property type="match status" value="2"/>
</dbReference>
<evidence type="ECO:0000256" key="3">
    <source>
        <dbReference type="ARBA" id="ARBA00022722"/>
    </source>
</evidence>
<dbReference type="Gene3D" id="2.40.70.10">
    <property type="entry name" value="Acid Proteases"/>
    <property type="match status" value="1"/>
</dbReference>
<sequence>MDQKLTQKKVKFEWGDKQEAAFQLLKQKLCSAPILALPEGSEDFIAYCDASKKGLGVVLMQIEKVIAYASRQLKIHKKNYTTHDLETWSSSVRFKDFEALSVWNKTEARKPENIKNEDVGGMLLENAKDPKKVRKEKLEPRADGNTMLQSGVGYIYRHLRTVIERTIKTLEDMLHACAIDFGKGWVNHFPLVEFSYNNSYHASTKAAPFEALYGRKCRLPVCWTKVGEAQILGPELIQETTEKIVQIKQRMQAAHDRKKSYADLKRKPMEFQVGDKVMLKVSPWKGVIRFGKRGKLNLRRYVGPFKVLEKVGSVAYKLELPEELSRVHNTFHLKNKQNHRKSFGNERAPAKVYVVGHAGTNPDSNIVTGTFLLNNRYASILFDTGADRSFVSTAFSSQMDIMPSTLDHYYDVELADGRIIGLNTILRGCTLNLLNHPFNINLMPVELGCFGAIVGMDWLEKYQAIIVCAEKTFDLPGLPPTRQVEFQIDLIPGAAPVARAPYRLAPYEMKELSEQLKELSDKGFIRPSSSPWGAPILFVKKKDGSFRMSIDYRELNKLTVKNRYPLPSIDDLFDQLQGSSIYSKIDLRLGYHQLRVREEDIPKTAFKTHYGHYEFQVMPNVWFDKRIAYSGPYESERGVVCQIFKCGSLVPKVQFLGHVIDSEGNSVDCKTNPLQIGNHLSRQRDTLIFLGLAGYYRRFIEGFSKIAKPMTKLTQKKVKFVWGDKQEATFQLLKQKLCSAPILALPKGSEDFIAYSDALKKGLGAVFKAKRKGDCLCITPTDDHEKNYRHHDLNSLQHILNQKELNMRQRRWLELLSDYDCEIRYHPGKANVVADALSRKERDQPLRVRALNEDVGGMLVENAKNPKAIRTEKLEPRADGTLCLNGRSWLPCYGDLRTVIMHESHKSKYSIHPGLDDALWAFRTAYKTLIGCTLYKLVYGKACHLPEELEHKAYWALKHANFNLKTAGDHRKLQLNEHNKLRDQAYENALIYKEKTKKLHDSKIKNRIFNVGDQVLLFNSRLKIFSGKLKSRWSGPFTITKVYPYGTAKLSHADGLNFKVNCHRLKHYYGGDTPPLVIPDLQTFPKDN</sequence>
<keyword evidence="2" id="KW-0548">Nucleotidyltransferase</keyword>
<keyword evidence="6" id="KW-0694">RNA-binding</keyword>
<reference evidence="13" key="2">
    <citation type="submission" date="2022-01" db="EMBL/GenBank/DDBJ databases">
        <authorList>
            <person name="Yamashiro T."/>
            <person name="Shiraishi A."/>
            <person name="Satake H."/>
            <person name="Nakayama K."/>
        </authorList>
    </citation>
    <scope>NUCLEOTIDE SEQUENCE</scope>
</reference>
<dbReference type="SUPFAM" id="SSF53098">
    <property type="entry name" value="Ribonuclease H-like"/>
    <property type="match status" value="1"/>
</dbReference>
<dbReference type="InterPro" id="IPR041577">
    <property type="entry name" value="RT_RNaseH_2"/>
</dbReference>